<dbReference type="GO" id="GO:0016567">
    <property type="term" value="P:protein ubiquitination"/>
    <property type="evidence" value="ECO:0007669"/>
    <property type="project" value="InterPro"/>
</dbReference>
<dbReference type="AlphaFoldDB" id="A0A6P5ZMM0"/>
<organism evidence="2 3">
    <name type="scientific">Durio zibethinus</name>
    <name type="common">Durian</name>
    <dbReference type="NCBI Taxonomy" id="66656"/>
    <lineage>
        <taxon>Eukaryota</taxon>
        <taxon>Viridiplantae</taxon>
        <taxon>Streptophyta</taxon>
        <taxon>Embryophyta</taxon>
        <taxon>Tracheophyta</taxon>
        <taxon>Spermatophyta</taxon>
        <taxon>Magnoliopsida</taxon>
        <taxon>eudicotyledons</taxon>
        <taxon>Gunneridae</taxon>
        <taxon>Pentapetalae</taxon>
        <taxon>rosids</taxon>
        <taxon>malvids</taxon>
        <taxon>Malvales</taxon>
        <taxon>Malvaceae</taxon>
        <taxon>Helicteroideae</taxon>
        <taxon>Durio</taxon>
    </lineage>
</organism>
<dbReference type="InterPro" id="IPR031127">
    <property type="entry name" value="E3_UB_ligase_RBR"/>
</dbReference>
<protein>
    <submittedName>
        <fullName evidence="3">Uncharacterized protein LOC111302561</fullName>
    </submittedName>
</protein>
<feature type="transmembrane region" description="Helical" evidence="1">
    <location>
        <begin position="12"/>
        <end position="30"/>
    </location>
</feature>
<dbReference type="InterPro" id="IPR013083">
    <property type="entry name" value="Znf_RING/FYVE/PHD"/>
</dbReference>
<dbReference type="PANTHER" id="PTHR11685">
    <property type="entry name" value="RBR FAMILY RING FINGER AND IBR DOMAIN-CONTAINING"/>
    <property type="match status" value="1"/>
</dbReference>
<keyword evidence="1" id="KW-0812">Transmembrane</keyword>
<dbReference type="RefSeq" id="XP_022754153.1">
    <property type="nucleotide sequence ID" value="XM_022898418.1"/>
</dbReference>
<sequence>MDVHLSKKPVTYHISVVFLFLLFGIFIELLRKLVFVDFFQKYFKRHMQQRISFKSKFASLQISYIKKSRKMSNKMGKLLNNVISIKQVENSFITVDEEENYFTPSNDIEMEQCLSLSSETDDDSTLAYVCEICVEPRTLDISFNIKGCAHFCCVECTVKHIESKLDDNVTWIPCPLTNCQGLLEPDFCRGILLRV</sequence>
<dbReference type="OrthoDB" id="10009520at2759"/>
<evidence type="ECO:0000313" key="2">
    <source>
        <dbReference type="Proteomes" id="UP000515121"/>
    </source>
</evidence>
<reference evidence="3" key="1">
    <citation type="submission" date="2025-08" db="UniProtKB">
        <authorList>
            <consortium name="RefSeq"/>
        </authorList>
    </citation>
    <scope>IDENTIFICATION</scope>
    <source>
        <tissue evidence="3">Fruit stalk</tissue>
    </source>
</reference>
<dbReference type="GO" id="GO:0004842">
    <property type="term" value="F:ubiquitin-protein transferase activity"/>
    <property type="evidence" value="ECO:0007669"/>
    <property type="project" value="InterPro"/>
</dbReference>
<accession>A0A6P5ZMM0</accession>
<dbReference type="Gene3D" id="3.30.40.10">
    <property type="entry name" value="Zinc/RING finger domain, C3HC4 (zinc finger)"/>
    <property type="match status" value="1"/>
</dbReference>
<dbReference type="SUPFAM" id="SSF57850">
    <property type="entry name" value="RING/U-box"/>
    <property type="match status" value="1"/>
</dbReference>
<dbReference type="Proteomes" id="UP000515121">
    <property type="component" value="Unplaced"/>
</dbReference>
<evidence type="ECO:0000256" key="1">
    <source>
        <dbReference type="SAM" id="Phobius"/>
    </source>
</evidence>
<name>A0A6P5ZMM0_DURZI</name>
<keyword evidence="2" id="KW-1185">Reference proteome</keyword>
<dbReference type="KEGG" id="dzi:111302561"/>
<keyword evidence="1" id="KW-0472">Membrane</keyword>
<evidence type="ECO:0000313" key="3">
    <source>
        <dbReference type="RefSeq" id="XP_022754153.1"/>
    </source>
</evidence>
<gene>
    <name evidence="3" type="primary">LOC111302561</name>
</gene>
<proteinExistence type="predicted"/>
<dbReference type="GeneID" id="111302561"/>
<keyword evidence="1" id="KW-1133">Transmembrane helix</keyword>